<reference evidence="6 7" key="1">
    <citation type="submission" date="2016-10" db="EMBL/GenBank/DDBJ databases">
        <authorList>
            <person name="de Groot N.N."/>
        </authorList>
    </citation>
    <scope>NUCLEOTIDE SEQUENCE [LARGE SCALE GENOMIC DNA]</scope>
    <source>
        <strain evidence="6 7">CGMCC 1.11156</strain>
    </source>
</reference>
<proteinExistence type="predicted"/>
<feature type="domain" description="HTH merR-type" evidence="5">
    <location>
        <begin position="35"/>
        <end position="110"/>
    </location>
</feature>
<keyword evidence="7" id="KW-1185">Reference proteome</keyword>
<dbReference type="STRING" id="1005945.SAMN05216561_101248"/>
<dbReference type="PANTHER" id="PTHR30204">
    <property type="entry name" value="REDOX-CYCLING DRUG-SENSING TRANSCRIPTIONAL ACTIVATOR SOXR"/>
    <property type="match status" value="1"/>
</dbReference>
<dbReference type="SUPFAM" id="SSF46955">
    <property type="entry name" value="Putative DNA-binding domain"/>
    <property type="match status" value="1"/>
</dbReference>
<dbReference type="Pfam" id="PF00376">
    <property type="entry name" value="MerR"/>
    <property type="match status" value="1"/>
</dbReference>
<sequence length="314" mass="34579">MVVFHNFLNNLLRMYSDSMNTTLRFAQGAGPTNSSLTIGDLAERTGLSTATLRMWEQRHGFPSPRRLDSGHRRYAESDVGAVLAVLRRRDAGVRLDVAIGETTSAALLDVAPPAPSVFAGLRRLHPHLATHRLKKSTLLALSWAIEDEFCAKADRAHIFGAFQAAKNYDPAHDRWVELARVAKSAFVFADWDTEEPGSSPVKVPLALDAPMRREWAVICDAVDLPVALTAWELPGQRDVRDRDRVFESIWTVEPAAVRDASRICTQVVAAALPHDAAPVLYDLAERPAPGMADLASVTSMFNRVVAYVDRFGGR</sequence>
<dbReference type="GO" id="GO:0003677">
    <property type="term" value="F:DNA binding"/>
    <property type="evidence" value="ECO:0007669"/>
    <property type="project" value="UniProtKB-KW"/>
</dbReference>
<dbReference type="InterPro" id="IPR009061">
    <property type="entry name" value="DNA-bd_dom_put_sf"/>
</dbReference>
<dbReference type="Pfam" id="PF10069">
    <property type="entry name" value="DICT"/>
    <property type="match status" value="1"/>
</dbReference>
<evidence type="ECO:0000256" key="2">
    <source>
        <dbReference type="ARBA" id="ARBA00023015"/>
    </source>
</evidence>
<dbReference type="SMART" id="SM00422">
    <property type="entry name" value="HTH_MERR"/>
    <property type="match status" value="1"/>
</dbReference>
<protein>
    <submittedName>
        <fullName evidence="6">Diguanylate Cyclase and Two-component system sensory domain-containing protein</fullName>
    </submittedName>
</protein>
<evidence type="ECO:0000313" key="6">
    <source>
        <dbReference type="EMBL" id="SFH64066.1"/>
    </source>
</evidence>
<name>A0A1I3BPR2_9ACTN</name>
<dbReference type="InterPro" id="IPR047057">
    <property type="entry name" value="MerR_fam"/>
</dbReference>
<dbReference type="InterPro" id="IPR019278">
    <property type="entry name" value="DICT_dom"/>
</dbReference>
<dbReference type="PROSITE" id="PS50937">
    <property type="entry name" value="HTH_MERR_2"/>
    <property type="match status" value="1"/>
</dbReference>
<evidence type="ECO:0000259" key="5">
    <source>
        <dbReference type="PROSITE" id="PS50937"/>
    </source>
</evidence>
<evidence type="ECO:0000256" key="4">
    <source>
        <dbReference type="ARBA" id="ARBA00023163"/>
    </source>
</evidence>
<keyword evidence="1" id="KW-0678">Repressor</keyword>
<gene>
    <name evidence="6" type="ORF">SAMN05216561_101248</name>
</gene>
<dbReference type="Gene3D" id="1.10.1660.10">
    <property type="match status" value="1"/>
</dbReference>
<dbReference type="InterPro" id="IPR000551">
    <property type="entry name" value="MerR-type_HTH_dom"/>
</dbReference>
<dbReference type="Proteomes" id="UP000198649">
    <property type="component" value="Unassembled WGS sequence"/>
</dbReference>
<keyword evidence="3" id="KW-0238">DNA-binding</keyword>
<evidence type="ECO:0000256" key="3">
    <source>
        <dbReference type="ARBA" id="ARBA00023125"/>
    </source>
</evidence>
<dbReference type="GO" id="GO:0003700">
    <property type="term" value="F:DNA-binding transcription factor activity"/>
    <property type="evidence" value="ECO:0007669"/>
    <property type="project" value="InterPro"/>
</dbReference>
<keyword evidence="4" id="KW-0804">Transcription</keyword>
<evidence type="ECO:0000313" key="7">
    <source>
        <dbReference type="Proteomes" id="UP000198649"/>
    </source>
</evidence>
<evidence type="ECO:0000256" key="1">
    <source>
        <dbReference type="ARBA" id="ARBA00022491"/>
    </source>
</evidence>
<keyword evidence="2" id="KW-0805">Transcription regulation</keyword>
<dbReference type="EMBL" id="FOQG01000001">
    <property type="protein sequence ID" value="SFH64066.1"/>
    <property type="molecule type" value="Genomic_DNA"/>
</dbReference>
<dbReference type="PANTHER" id="PTHR30204:SF69">
    <property type="entry name" value="MERR-FAMILY TRANSCRIPTIONAL REGULATOR"/>
    <property type="match status" value="1"/>
</dbReference>
<dbReference type="AlphaFoldDB" id="A0A1I3BPR2"/>
<organism evidence="6 7">
    <name type="scientific">Nocardioides psychrotolerans</name>
    <dbReference type="NCBI Taxonomy" id="1005945"/>
    <lineage>
        <taxon>Bacteria</taxon>
        <taxon>Bacillati</taxon>
        <taxon>Actinomycetota</taxon>
        <taxon>Actinomycetes</taxon>
        <taxon>Propionibacteriales</taxon>
        <taxon>Nocardioidaceae</taxon>
        <taxon>Nocardioides</taxon>
    </lineage>
</organism>
<accession>A0A1I3BPR2</accession>